<protein>
    <submittedName>
        <fullName evidence="2">DUF58 domain-containing protein</fullName>
    </submittedName>
</protein>
<keyword evidence="1" id="KW-1133">Transmembrane helix</keyword>
<sequence length="386" mass="42740">MWQDTACIPARGNKFLPRSCASSGKASPLPRWARMAGLISHSATLRQRLRQRLSSMVRGWQPEDGPLILRQNRIYVLPTRVGWLFLLTLIALLLAAINYNLALGYAMTFLLASIGLASLFHTFRNQVQLEFSALPLNAPAMAEQPLRLTLRCRNLQGIPRFAMQVRVHQPAALEAALSPVILSLQPHSDSLFSLAVPAGPRGYFQAPRLVIETRYPLGLWRAWSYWTPIVAGLIYPQPETPSPPWPNQEAILSSDTPAGGANQLGDSDLSHLRTYQSGDLPSRIDWKSSARLGLRGSDTPTWYVKVLSGQPQAERWFTWEQTQGLTLEARLARLTAWVLSSQAAQCACGLRLPGYELAPAGSAQHYQQCLSALACYGLPAKEYHHG</sequence>
<dbReference type="PANTHER" id="PTHR34351">
    <property type="entry name" value="SLR1927 PROTEIN-RELATED"/>
    <property type="match status" value="1"/>
</dbReference>
<organism evidence="2 3">
    <name type="scientific">Parvibium lacunae</name>
    <dbReference type="NCBI Taxonomy" id="1888893"/>
    <lineage>
        <taxon>Bacteria</taxon>
        <taxon>Pseudomonadati</taxon>
        <taxon>Pseudomonadota</taxon>
        <taxon>Betaproteobacteria</taxon>
        <taxon>Burkholderiales</taxon>
        <taxon>Alcaligenaceae</taxon>
        <taxon>Parvibium</taxon>
    </lineage>
</organism>
<name>A0A368L4Q4_9BURK</name>
<keyword evidence="1" id="KW-0812">Transmembrane</keyword>
<feature type="transmembrane region" description="Helical" evidence="1">
    <location>
        <begin position="81"/>
        <end position="99"/>
    </location>
</feature>
<reference evidence="2 3" key="1">
    <citation type="journal article" date="2018" name="Int. J. Syst. Evol. Microbiol.">
        <title>Parvibium lacunae gen. nov., sp. nov., a new member of the family Alcaligenaceae isolated from a freshwater pond.</title>
        <authorList>
            <person name="Chen W.M."/>
            <person name="Xie P.B."/>
            <person name="Hsu M.Y."/>
            <person name="Sheu S.Y."/>
        </authorList>
    </citation>
    <scope>NUCLEOTIDE SEQUENCE [LARGE SCALE GENOMIC DNA]</scope>
    <source>
        <strain evidence="2 3">KMB9</strain>
    </source>
</reference>
<dbReference type="AlphaFoldDB" id="A0A368L4Q4"/>
<gene>
    <name evidence="2" type="ORF">DU000_06720</name>
</gene>
<evidence type="ECO:0000313" key="2">
    <source>
        <dbReference type="EMBL" id="RCS58495.1"/>
    </source>
</evidence>
<dbReference type="Proteomes" id="UP000252357">
    <property type="component" value="Unassembled WGS sequence"/>
</dbReference>
<evidence type="ECO:0000313" key="3">
    <source>
        <dbReference type="Proteomes" id="UP000252357"/>
    </source>
</evidence>
<dbReference type="EMBL" id="QPGB01000002">
    <property type="protein sequence ID" value="RCS58495.1"/>
    <property type="molecule type" value="Genomic_DNA"/>
</dbReference>
<comment type="caution">
    <text evidence="2">The sequence shown here is derived from an EMBL/GenBank/DDBJ whole genome shotgun (WGS) entry which is preliminary data.</text>
</comment>
<evidence type="ECO:0000256" key="1">
    <source>
        <dbReference type="SAM" id="Phobius"/>
    </source>
</evidence>
<dbReference type="PANTHER" id="PTHR34351:SF1">
    <property type="entry name" value="SLR1927 PROTEIN"/>
    <property type="match status" value="1"/>
</dbReference>
<keyword evidence="3" id="KW-1185">Reference proteome</keyword>
<proteinExistence type="predicted"/>
<keyword evidence="1" id="KW-0472">Membrane</keyword>
<accession>A0A368L4Q4</accession>